<evidence type="ECO:0000313" key="2">
    <source>
        <dbReference type="EMBL" id="RDH18803.1"/>
    </source>
</evidence>
<feature type="compositionally biased region" description="Polar residues" evidence="1">
    <location>
        <begin position="17"/>
        <end position="28"/>
    </location>
</feature>
<evidence type="ECO:0000313" key="3">
    <source>
        <dbReference type="Proteomes" id="UP000253845"/>
    </source>
</evidence>
<feature type="region of interest" description="Disordered" evidence="1">
    <location>
        <begin position="167"/>
        <end position="207"/>
    </location>
</feature>
<feature type="compositionally biased region" description="Pro residues" evidence="1">
    <location>
        <begin position="1"/>
        <end position="10"/>
    </location>
</feature>
<protein>
    <recommendedName>
        <fullName evidence="4">Swi5-dependent recombination DNA repair protein 1</fullName>
    </recommendedName>
</protein>
<reference evidence="2 3" key="1">
    <citation type="submission" date="2018-07" db="EMBL/GenBank/DDBJ databases">
        <title>Section-level genome sequencing of Aspergillus section Nigri to investigate inter- and intra-species variation.</title>
        <authorList>
            <consortium name="DOE Joint Genome Institute"/>
            <person name="Vesth T.C."/>
            <person name="Nybo J.L."/>
            <person name="Theobald S."/>
            <person name="Frisvad J.C."/>
            <person name="Larsen T.O."/>
            <person name="Nielsen K.F."/>
            <person name="Hoof J.B."/>
            <person name="Brandl J."/>
            <person name="Salamov A."/>
            <person name="Riley R."/>
            <person name="Gladden J.M."/>
            <person name="Phatale P."/>
            <person name="Nielsen M.T."/>
            <person name="Lyhne E.K."/>
            <person name="Kogle M.E."/>
            <person name="Strasser K."/>
            <person name="McDonnell E."/>
            <person name="Barry K."/>
            <person name="Clum A."/>
            <person name="Chen C."/>
            <person name="Nolan M."/>
            <person name="Sandor L."/>
            <person name="Kuo A."/>
            <person name="Lipzen A."/>
            <person name="Hainaut M."/>
            <person name="Drula E."/>
            <person name="Tsang A."/>
            <person name="Magnuson J.K."/>
            <person name="Henrissat B."/>
            <person name="Wiebenga A."/>
            <person name="Simmons B.A."/>
            <person name="Makela M.R."/>
            <person name="De vries R.P."/>
            <person name="Grigoriev I.V."/>
            <person name="Mortensen U.H."/>
            <person name="Baker S.E."/>
            <person name="Andersen M.R."/>
        </authorList>
    </citation>
    <scope>NUCLEOTIDE SEQUENCE [LARGE SCALE GENOMIC DNA]</scope>
    <source>
        <strain evidence="2 3">ATCC 13496</strain>
    </source>
</reference>
<dbReference type="Proteomes" id="UP000253845">
    <property type="component" value="Unassembled WGS sequence"/>
</dbReference>
<evidence type="ECO:0000256" key="1">
    <source>
        <dbReference type="SAM" id="MobiDB-lite"/>
    </source>
</evidence>
<name>A0A370BTD1_ASPNG</name>
<dbReference type="AlphaFoldDB" id="A0A370BTD1"/>
<feature type="compositionally biased region" description="Basic and acidic residues" evidence="1">
    <location>
        <begin position="74"/>
        <end position="88"/>
    </location>
</feature>
<dbReference type="Gene3D" id="6.10.140.1020">
    <property type="match status" value="1"/>
</dbReference>
<feature type="region of interest" description="Disordered" evidence="1">
    <location>
        <begin position="1"/>
        <end position="105"/>
    </location>
</feature>
<sequence length="235" mass="26417">MTPNQTPTPNPKRRRLNTTISSPSSTLTKPFKSPLRRPAPATDTTTTNTPSSSSSKDTQPQPPSHPSPSTPKPSPKDPPRGTPKKEEDPTLQSLQTTHRHLQSQLLSLRTELETLTQASRIEESHRDEELEKLIVKWRGVGQRVAEEVFEGARERVSRMGGVRGWREREMERSRSGGWWDDNEGKNGGGEGDKGDEEKEVEAEEEEEEFTIGMMLKTMGIDFKVIGYDGEGQRWV</sequence>
<dbReference type="PANTHER" id="PTHR28527:SF1">
    <property type="entry name" value="SWI5-DEPENDENT RECOMBINATION DNA REPAIR PROTEIN 1"/>
    <property type="match status" value="1"/>
</dbReference>
<dbReference type="GO" id="GO:0006310">
    <property type="term" value="P:DNA recombination"/>
    <property type="evidence" value="ECO:0007669"/>
    <property type="project" value="TreeGrafter"/>
</dbReference>
<dbReference type="VEuPathDB" id="FungiDB:M747DRAFT_371806"/>
<feature type="compositionally biased region" description="Pro residues" evidence="1">
    <location>
        <begin position="60"/>
        <end position="73"/>
    </location>
</feature>
<evidence type="ECO:0008006" key="4">
    <source>
        <dbReference type="Google" id="ProtNLM"/>
    </source>
</evidence>
<organism evidence="2 3">
    <name type="scientific">Aspergillus niger ATCC 13496</name>
    <dbReference type="NCBI Taxonomy" id="1353008"/>
    <lineage>
        <taxon>Eukaryota</taxon>
        <taxon>Fungi</taxon>
        <taxon>Dikarya</taxon>
        <taxon>Ascomycota</taxon>
        <taxon>Pezizomycotina</taxon>
        <taxon>Eurotiomycetes</taxon>
        <taxon>Eurotiomycetidae</taxon>
        <taxon>Eurotiales</taxon>
        <taxon>Aspergillaceae</taxon>
        <taxon>Aspergillus</taxon>
        <taxon>Aspergillus subgen. Circumdati</taxon>
    </lineage>
</organism>
<feature type="compositionally biased region" description="Low complexity" evidence="1">
    <location>
        <begin position="38"/>
        <end position="59"/>
    </location>
</feature>
<dbReference type="EMBL" id="KZ851922">
    <property type="protein sequence ID" value="RDH18803.1"/>
    <property type="molecule type" value="Genomic_DNA"/>
</dbReference>
<dbReference type="PANTHER" id="PTHR28527">
    <property type="entry name" value="MATING-TYPE SWITCHING PROTEIN SWI2-RELATED"/>
    <property type="match status" value="1"/>
</dbReference>
<proteinExistence type="predicted"/>
<gene>
    <name evidence="2" type="ORF">M747DRAFT_371806</name>
</gene>
<feature type="compositionally biased region" description="Acidic residues" evidence="1">
    <location>
        <begin position="197"/>
        <end position="207"/>
    </location>
</feature>
<accession>A0A370BTD1</accession>